<dbReference type="Proteomes" id="UP001530293">
    <property type="component" value="Unassembled WGS sequence"/>
</dbReference>
<dbReference type="InterPro" id="IPR006196">
    <property type="entry name" value="RNA-binding_domain_S1_IF1"/>
</dbReference>
<reference evidence="10 11" key="1">
    <citation type="submission" date="2024-10" db="EMBL/GenBank/DDBJ databases">
        <title>Updated reference genomes for cyclostephanoid diatoms.</title>
        <authorList>
            <person name="Roberts W.R."/>
            <person name="Alverson A.J."/>
        </authorList>
    </citation>
    <scope>NUCLEOTIDE SEQUENCE [LARGE SCALE GENOMIC DNA]</scope>
    <source>
        <strain evidence="10 11">AJA232-27</strain>
    </source>
</reference>
<gene>
    <name evidence="10" type="ORF">ACHAWU_002815</name>
</gene>
<evidence type="ECO:0000256" key="7">
    <source>
        <dbReference type="PROSITE-ProRule" id="PRU00181"/>
    </source>
</evidence>
<dbReference type="Gene3D" id="2.40.50.140">
    <property type="entry name" value="Nucleic acid-binding proteins"/>
    <property type="match status" value="1"/>
</dbReference>
<protein>
    <recommendedName>
        <fullName evidence="6">Translation initiation factor IF-1, chloroplastic</fullName>
    </recommendedName>
</protein>
<accession>A0ABD3M1G7</accession>
<evidence type="ECO:0000259" key="9">
    <source>
        <dbReference type="PROSITE" id="PS50832"/>
    </source>
</evidence>
<dbReference type="AlphaFoldDB" id="A0ABD3M1G7"/>
<proteinExistence type="inferred from homology"/>
<dbReference type="NCBIfam" id="TIGR00008">
    <property type="entry name" value="infA"/>
    <property type="match status" value="1"/>
</dbReference>
<evidence type="ECO:0000256" key="4">
    <source>
        <dbReference type="ARBA" id="ARBA00022540"/>
    </source>
</evidence>
<keyword evidence="8" id="KW-0732">Signal</keyword>
<dbReference type="PANTHER" id="PTHR33370:SF1">
    <property type="entry name" value="TRANSLATION INITIATION FACTOR IF-1, CHLOROPLASTIC"/>
    <property type="match status" value="1"/>
</dbReference>
<dbReference type="CDD" id="cd04451">
    <property type="entry name" value="S1_IF1"/>
    <property type="match status" value="1"/>
</dbReference>
<comment type="function">
    <text evidence="1">One of the essential components for the initiation of protein synthesis. Stabilizes the binding of IF-2 and IF-3 on the 30S subunit to which N-formylmethionyl-tRNA(fMet) subsequently binds. Helps modulate mRNA selection, yielding the 30S pre-initiation complex (PIC). Upon addition of the 50S ribosomal subunit IF-1, IF-2 and IF-3 are released leaving the mature 70S translation initiation complex.</text>
</comment>
<keyword evidence="5 7" id="KW-0648">Protein biosynthesis</keyword>
<dbReference type="GO" id="GO:0003743">
    <property type="term" value="F:translation initiation factor activity"/>
    <property type="evidence" value="ECO:0007669"/>
    <property type="project" value="UniProtKB-UniRule"/>
</dbReference>
<dbReference type="InterPro" id="IPR012340">
    <property type="entry name" value="NA-bd_OB-fold"/>
</dbReference>
<dbReference type="SUPFAM" id="SSF50249">
    <property type="entry name" value="Nucleic acid-binding proteins"/>
    <property type="match status" value="1"/>
</dbReference>
<comment type="caution">
    <text evidence="10">The sequence shown here is derived from an EMBL/GenBank/DDBJ whole genome shotgun (WGS) entry which is preliminary data.</text>
</comment>
<dbReference type="PANTHER" id="PTHR33370">
    <property type="entry name" value="TRANSLATION INITIATION FACTOR IF-1, CHLOROPLASTIC"/>
    <property type="match status" value="1"/>
</dbReference>
<evidence type="ECO:0000256" key="2">
    <source>
        <dbReference type="ARBA" id="ARBA00010939"/>
    </source>
</evidence>
<feature type="signal peptide" evidence="8">
    <location>
        <begin position="1"/>
        <end position="22"/>
    </location>
</feature>
<evidence type="ECO:0000256" key="1">
    <source>
        <dbReference type="ARBA" id="ARBA00003935"/>
    </source>
</evidence>
<feature type="chain" id="PRO_5044801555" description="Translation initiation factor IF-1, chloroplastic" evidence="8">
    <location>
        <begin position="23"/>
        <end position="161"/>
    </location>
</feature>
<keyword evidence="11" id="KW-1185">Reference proteome</keyword>
<dbReference type="EMBL" id="JALLBG020000247">
    <property type="protein sequence ID" value="KAL3757895.1"/>
    <property type="molecule type" value="Genomic_DNA"/>
</dbReference>
<keyword evidence="4 7" id="KW-0396">Initiation factor</keyword>
<evidence type="ECO:0000256" key="3">
    <source>
        <dbReference type="ARBA" id="ARBA00011599"/>
    </source>
</evidence>
<dbReference type="Pfam" id="PF01176">
    <property type="entry name" value="eIF-1a"/>
    <property type="match status" value="1"/>
</dbReference>
<evidence type="ECO:0000256" key="8">
    <source>
        <dbReference type="SAM" id="SignalP"/>
    </source>
</evidence>
<sequence>MMKYLLLILGAIACLSSTGVEAFAPTSHHRLHQFGTPTYVSNPTSTVFTTQHRIYSSTTTTTTLFGKKEARAVGNERKNRTERVKKVKDDVIEIEGTVIESLPNAMFRCTIDGAPETQEAVLATISGKIRKNFVKILVGDKVTIELSPYDLTRGRITFRKR</sequence>
<dbReference type="HAMAP" id="MF_00075">
    <property type="entry name" value="IF_1"/>
    <property type="match status" value="1"/>
</dbReference>
<comment type="similarity">
    <text evidence="2">Belongs to the IF-1 family.</text>
</comment>
<feature type="domain" description="S1-like" evidence="9">
    <location>
        <begin position="82"/>
        <end position="161"/>
    </location>
</feature>
<evidence type="ECO:0000256" key="6">
    <source>
        <dbReference type="ARBA" id="ARBA00068272"/>
    </source>
</evidence>
<organism evidence="10 11">
    <name type="scientific">Discostella pseudostelligera</name>
    <dbReference type="NCBI Taxonomy" id="259834"/>
    <lineage>
        <taxon>Eukaryota</taxon>
        <taxon>Sar</taxon>
        <taxon>Stramenopiles</taxon>
        <taxon>Ochrophyta</taxon>
        <taxon>Bacillariophyta</taxon>
        <taxon>Coscinodiscophyceae</taxon>
        <taxon>Thalassiosirophycidae</taxon>
        <taxon>Stephanodiscales</taxon>
        <taxon>Stephanodiscaceae</taxon>
        <taxon>Discostella</taxon>
    </lineage>
</organism>
<dbReference type="PROSITE" id="PS50832">
    <property type="entry name" value="S1_IF1_TYPE"/>
    <property type="match status" value="1"/>
</dbReference>
<name>A0ABD3M1G7_9STRA</name>
<comment type="subunit">
    <text evidence="3">Component of the 30S ribosomal translation pre-initiation complex which assembles on the 30S ribosome in the order IF-2 and IF-3, IF-1 and N-formylmethionyl-tRNA(fMet); mRNA recruitment can occur at any time during PIC assembly.</text>
</comment>
<dbReference type="InterPro" id="IPR004368">
    <property type="entry name" value="TIF_IF1"/>
</dbReference>
<evidence type="ECO:0000313" key="11">
    <source>
        <dbReference type="Proteomes" id="UP001530293"/>
    </source>
</evidence>
<evidence type="ECO:0000313" key="10">
    <source>
        <dbReference type="EMBL" id="KAL3757895.1"/>
    </source>
</evidence>
<dbReference type="FunFam" id="2.40.50.140:FF:000002">
    <property type="entry name" value="Translation initiation factor IF-1"/>
    <property type="match status" value="1"/>
</dbReference>
<evidence type="ECO:0000256" key="5">
    <source>
        <dbReference type="ARBA" id="ARBA00022917"/>
    </source>
</evidence>